<dbReference type="InterPro" id="IPR013249">
    <property type="entry name" value="RNA_pol_sigma70_r4_t2"/>
</dbReference>
<dbReference type="OrthoDB" id="9794508at2"/>
<organism evidence="7 8">
    <name type="scientific">Cohnella pontilimi</name>
    <dbReference type="NCBI Taxonomy" id="2564100"/>
    <lineage>
        <taxon>Bacteria</taxon>
        <taxon>Bacillati</taxon>
        <taxon>Bacillota</taxon>
        <taxon>Bacilli</taxon>
        <taxon>Bacillales</taxon>
        <taxon>Paenibacillaceae</taxon>
        <taxon>Cohnella</taxon>
    </lineage>
</organism>
<keyword evidence="4" id="KW-0804">Transcription</keyword>
<dbReference type="Gene3D" id="1.10.10.10">
    <property type="entry name" value="Winged helix-like DNA-binding domain superfamily/Winged helix DNA-binding domain"/>
    <property type="match status" value="1"/>
</dbReference>
<dbReference type="NCBIfam" id="TIGR02937">
    <property type="entry name" value="sigma70-ECF"/>
    <property type="match status" value="1"/>
</dbReference>
<evidence type="ECO:0000256" key="1">
    <source>
        <dbReference type="ARBA" id="ARBA00010641"/>
    </source>
</evidence>
<gene>
    <name evidence="7" type="ORF">E5161_16190</name>
</gene>
<dbReference type="PANTHER" id="PTHR43133:SF46">
    <property type="entry name" value="RNA POLYMERASE SIGMA-70 FACTOR ECF SUBFAMILY"/>
    <property type="match status" value="1"/>
</dbReference>
<dbReference type="AlphaFoldDB" id="A0A4U0F857"/>
<dbReference type="InterPro" id="IPR013325">
    <property type="entry name" value="RNA_pol_sigma_r2"/>
</dbReference>
<keyword evidence="2" id="KW-0805">Transcription regulation</keyword>
<comment type="similarity">
    <text evidence="1">Belongs to the sigma-70 factor family. ECF subfamily.</text>
</comment>
<dbReference type="CDD" id="cd06171">
    <property type="entry name" value="Sigma70_r4"/>
    <property type="match status" value="1"/>
</dbReference>
<feature type="domain" description="RNA polymerase sigma-70 region 2" evidence="5">
    <location>
        <begin position="2"/>
        <end position="62"/>
    </location>
</feature>
<dbReference type="Pfam" id="PF04542">
    <property type="entry name" value="Sigma70_r2"/>
    <property type="match status" value="1"/>
</dbReference>
<comment type="caution">
    <text evidence="7">The sequence shown here is derived from an EMBL/GenBank/DDBJ whole genome shotgun (WGS) entry which is preliminary data.</text>
</comment>
<dbReference type="Pfam" id="PF08281">
    <property type="entry name" value="Sigma70_r4_2"/>
    <property type="match status" value="1"/>
</dbReference>
<evidence type="ECO:0000259" key="5">
    <source>
        <dbReference type="Pfam" id="PF04542"/>
    </source>
</evidence>
<sequence>MRSYGKDVWNYAFALSGTRDMADDIMQDVFFKALKHLDTFRGESSMKTWLLKITRNTALNHKTTWFIRKVVPIDKWLEHGNKSEFPSAETKALERIQLNEAWTHVMKLPVKFREVLILFAYHGMTQKEIAETIRIPEGTVKSRLHHARIRFAEHYQRGDD</sequence>
<dbReference type="InterPro" id="IPR036388">
    <property type="entry name" value="WH-like_DNA-bd_sf"/>
</dbReference>
<dbReference type="InterPro" id="IPR013324">
    <property type="entry name" value="RNA_pol_sigma_r3/r4-like"/>
</dbReference>
<evidence type="ECO:0000256" key="2">
    <source>
        <dbReference type="ARBA" id="ARBA00023015"/>
    </source>
</evidence>
<accession>A0A4U0F857</accession>
<evidence type="ECO:0000256" key="4">
    <source>
        <dbReference type="ARBA" id="ARBA00023163"/>
    </source>
</evidence>
<name>A0A4U0F857_9BACL</name>
<dbReference type="SUPFAM" id="SSF88659">
    <property type="entry name" value="Sigma3 and sigma4 domains of RNA polymerase sigma factors"/>
    <property type="match status" value="1"/>
</dbReference>
<dbReference type="GO" id="GO:0016987">
    <property type="term" value="F:sigma factor activity"/>
    <property type="evidence" value="ECO:0007669"/>
    <property type="project" value="UniProtKB-KW"/>
</dbReference>
<dbReference type="EMBL" id="SUPK01000008">
    <property type="protein sequence ID" value="TJY40857.1"/>
    <property type="molecule type" value="Genomic_DNA"/>
</dbReference>
<dbReference type="GO" id="GO:0003677">
    <property type="term" value="F:DNA binding"/>
    <property type="evidence" value="ECO:0007669"/>
    <property type="project" value="InterPro"/>
</dbReference>
<keyword evidence="8" id="KW-1185">Reference proteome</keyword>
<evidence type="ECO:0000313" key="8">
    <source>
        <dbReference type="Proteomes" id="UP000309673"/>
    </source>
</evidence>
<dbReference type="PANTHER" id="PTHR43133">
    <property type="entry name" value="RNA POLYMERASE ECF-TYPE SIGMA FACTO"/>
    <property type="match status" value="1"/>
</dbReference>
<dbReference type="GO" id="GO:0006352">
    <property type="term" value="P:DNA-templated transcription initiation"/>
    <property type="evidence" value="ECO:0007669"/>
    <property type="project" value="InterPro"/>
</dbReference>
<dbReference type="InterPro" id="IPR007627">
    <property type="entry name" value="RNA_pol_sigma70_r2"/>
</dbReference>
<proteinExistence type="inferred from homology"/>
<keyword evidence="3" id="KW-0731">Sigma factor</keyword>
<protein>
    <submittedName>
        <fullName evidence="7">Sigma-70 family RNA polymerase sigma factor</fullName>
    </submittedName>
</protein>
<dbReference type="InterPro" id="IPR039425">
    <property type="entry name" value="RNA_pol_sigma-70-like"/>
</dbReference>
<dbReference type="InterPro" id="IPR014284">
    <property type="entry name" value="RNA_pol_sigma-70_dom"/>
</dbReference>
<dbReference type="Proteomes" id="UP000309673">
    <property type="component" value="Unassembled WGS sequence"/>
</dbReference>
<feature type="domain" description="RNA polymerase sigma factor 70 region 4 type 2" evidence="6">
    <location>
        <begin position="106"/>
        <end position="149"/>
    </location>
</feature>
<reference evidence="7 8" key="1">
    <citation type="submission" date="2019-04" db="EMBL/GenBank/DDBJ databases">
        <title>Cohnella sp. nov., isolated from soil.</title>
        <authorList>
            <person name="Kim W."/>
        </authorList>
    </citation>
    <scope>NUCLEOTIDE SEQUENCE [LARGE SCALE GENOMIC DNA]</scope>
    <source>
        <strain evidence="7 8">CAU 1483</strain>
    </source>
</reference>
<evidence type="ECO:0000256" key="3">
    <source>
        <dbReference type="ARBA" id="ARBA00023082"/>
    </source>
</evidence>
<evidence type="ECO:0000313" key="7">
    <source>
        <dbReference type="EMBL" id="TJY40857.1"/>
    </source>
</evidence>
<evidence type="ECO:0000259" key="6">
    <source>
        <dbReference type="Pfam" id="PF08281"/>
    </source>
</evidence>
<dbReference type="Gene3D" id="1.10.1740.10">
    <property type="match status" value="1"/>
</dbReference>
<dbReference type="SUPFAM" id="SSF88946">
    <property type="entry name" value="Sigma2 domain of RNA polymerase sigma factors"/>
    <property type="match status" value="1"/>
</dbReference>